<feature type="region of interest" description="Disordered" evidence="1">
    <location>
        <begin position="92"/>
        <end position="121"/>
    </location>
</feature>
<proteinExistence type="predicted"/>
<dbReference type="EMBL" id="CP017476">
    <property type="protein sequence ID" value="AOW11905.1"/>
    <property type="molecule type" value="Genomic_DNA"/>
</dbReference>
<dbReference type="Proteomes" id="UP000185680">
    <property type="component" value="Chromosome"/>
</dbReference>
<dbReference type="OrthoDB" id="5295681at2"/>
<dbReference type="AlphaFoldDB" id="A0A1D8NS71"/>
<evidence type="ECO:0000313" key="2">
    <source>
        <dbReference type="EMBL" id="AOW11905.1"/>
    </source>
</evidence>
<protein>
    <submittedName>
        <fullName evidence="2">Uncharacterized protein</fullName>
    </submittedName>
</protein>
<gene>
    <name evidence="2" type="ORF">LPB072_02500</name>
</gene>
<feature type="compositionally biased region" description="Low complexity" evidence="1">
    <location>
        <begin position="92"/>
        <end position="105"/>
    </location>
</feature>
<evidence type="ECO:0000313" key="3">
    <source>
        <dbReference type="Proteomes" id="UP000185680"/>
    </source>
</evidence>
<dbReference type="KEGG" id="hyl:LPB072_02500"/>
<accession>A0A1D8NS71</accession>
<evidence type="ECO:0000256" key="1">
    <source>
        <dbReference type="SAM" id="MobiDB-lite"/>
    </source>
</evidence>
<dbReference type="RefSeq" id="WP_066085097.1">
    <property type="nucleotide sequence ID" value="NZ_CP017476.1"/>
</dbReference>
<sequence>MSDMPDLTLAVFAKTPLGQQEIQSRSMGLAPLVRRILVLIDGKRGFPDLAALLPEGSDAGKILQELLAHGCVQVMSQLKTAPVSVSQEAPVASTAQAPAATSGTSHSRSGLPPASSRSPKDNEMARNFMINSINAIIGQNMRISLIHDIFHSDTTEKLREVYEAWESSLANTGMGAKRLPELRDKLFKVL</sequence>
<organism evidence="2 3">
    <name type="scientific">Hydrogenophaga crassostreae</name>
    <dbReference type="NCBI Taxonomy" id="1763535"/>
    <lineage>
        <taxon>Bacteria</taxon>
        <taxon>Pseudomonadati</taxon>
        <taxon>Pseudomonadota</taxon>
        <taxon>Betaproteobacteria</taxon>
        <taxon>Burkholderiales</taxon>
        <taxon>Comamonadaceae</taxon>
        <taxon>Hydrogenophaga</taxon>
    </lineage>
</organism>
<name>A0A1D8NS71_9BURK</name>
<dbReference type="STRING" id="1763535.LPB072_02500"/>
<reference evidence="2 3" key="1">
    <citation type="submission" date="2016-10" db="EMBL/GenBank/DDBJ databases">
        <title>Hydorgenophaga sp. LPB0072 isolated from gastropod.</title>
        <authorList>
            <person name="Kim E."/>
            <person name="Yi H."/>
        </authorList>
    </citation>
    <scope>NUCLEOTIDE SEQUENCE [LARGE SCALE GENOMIC DNA]</scope>
    <source>
        <strain evidence="2 3">LPB0072</strain>
    </source>
</reference>